<reference evidence="2 3" key="1">
    <citation type="journal article" date="2012" name="Genome Biol.">
        <title>Sequencing three crocodilian genomes to illuminate the evolution of archosaurs and amniotes.</title>
        <authorList>
            <person name="St John J.A."/>
            <person name="Braun E.L."/>
            <person name="Isberg S.R."/>
            <person name="Miles L.G."/>
            <person name="Chong A.Y."/>
            <person name="Gongora J."/>
            <person name="Dalzell P."/>
            <person name="Moran C."/>
            <person name="Bed'hom B."/>
            <person name="Abzhanov A."/>
            <person name="Burgess S.C."/>
            <person name="Cooksey A.M."/>
            <person name="Castoe T.A."/>
            <person name="Crawford N.G."/>
            <person name="Densmore L.D."/>
            <person name="Drew J.C."/>
            <person name="Edwards S.V."/>
            <person name="Faircloth B.C."/>
            <person name="Fujita M.K."/>
            <person name="Greenwold M.J."/>
            <person name="Hoffmann F.G."/>
            <person name="Howard J.M."/>
            <person name="Iguchi T."/>
            <person name="Janes D.E."/>
            <person name="Khan S.Y."/>
            <person name="Kohno S."/>
            <person name="de Koning A.J."/>
            <person name="Lance S.L."/>
            <person name="McCarthy F.M."/>
            <person name="McCormack J.E."/>
            <person name="Merchant M.E."/>
            <person name="Peterson D.G."/>
            <person name="Pollock D.D."/>
            <person name="Pourmand N."/>
            <person name="Raney B.J."/>
            <person name="Roessler K.A."/>
            <person name="Sanford J.R."/>
            <person name="Sawyer R.H."/>
            <person name="Schmidt C.J."/>
            <person name="Triplett E.W."/>
            <person name="Tuberville T.D."/>
            <person name="Venegas-Anaya M."/>
            <person name="Howard J.T."/>
            <person name="Jarvis E.D."/>
            <person name="Guillette L.J.Jr."/>
            <person name="Glenn T.C."/>
            <person name="Green R.E."/>
            <person name="Ray D.A."/>
        </authorList>
    </citation>
    <scope>NUCLEOTIDE SEQUENCE [LARGE SCALE GENOMIC DNA]</scope>
    <source>
        <strain evidence="2">KSC_2009_1</strain>
    </source>
</reference>
<feature type="compositionally biased region" description="Basic residues" evidence="1">
    <location>
        <begin position="41"/>
        <end position="54"/>
    </location>
</feature>
<evidence type="ECO:0000256" key="1">
    <source>
        <dbReference type="SAM" id="MobiDB-lite"/>
    </source>
</evidence>
<name>A0A151PCR0_ALLMI</name>
<keyword evidence="3" id="KW-1185">Reference proteome</keyword>
<dbReference type="Proteomes" id="UP000050525">
    <property type="component" value="Unassembled WGS sequence"/>
</dbReference>
<feature type="region of interest" description="Disordered" evidence="1">
    <location>
        <begin position="38"/>
        <end position="72"/>
    </location>
</feature>
<gene>
    <name evidence="2" type="ORF">Y1Q_0014439</name>
</gene>
<dbReference type="AlphaFoldDB" id="A0A151PCR0"/>
<organism evidence="2 3">
    <name type="scientific">Alligator mississippiensis</name>
    <name type="common">American alligator</name>
    <dbReference type="NCBI Taxonomy" id="8496"/>
    <lineage>
        <taxon>Eukaryota</taxon>
        <taxon>Metazoa</taxon>
        <taxon>Chordata</taxon>
        <taxon>Craniata</taxon>
        <taxon>Vertebrata</taxon>
        <taxon>Euteleostomi</taxon>
        <taxon>Archelosauria</taxon>
        <taxon>Archosauria</taxon>
        <taxon>Crocodylia</taxon>
        <taxon>Alligatoridae</taxon>
        <taxon>Alligatorinae</taxon>
        <taxon>Alligator</taxon>
    </lineage>
</organism>
<proteinExistence type="predicted"/>
<protein>
    <submittedName>
        <fullName evidence="2">Uncharacterized protein</fullName>
    </submittedName>
</protein>
<dbReference type="EMBL" id="AKHW03000487">
    <property type="protein sequence ID" value="KYO46842.1"/>
    <property type="molecule type" value="Genomic_DNA"/>
</dbReference>
<accession>A0A151PCR0</accession>
<comment type="caution">
    <text evidence="2">The sequence shown here is derived from an EMBL/GenBank/DDBJ whole genome shotgun (WGS) entry which is preliminary data.</text>
</comment>
<sequence>MIQHKSTGANSDIVENGDLALTAAQVGWYRIHFCSEEQGGRKQRWCGRKGKKGVSPRGRKEEKKEIAKDWTP</sequence>
<evidence type="ECO:0000313" key="3">
    <source>
        <dbReference type="Proteomes" id="UP000050525"/>
    </source>
</evidence>
<evidence type="ECO:0000313" key="2">
    <source>
        <dbReference type="EMBL" id="KYO46842.1"/>
    </source>
</evidence>
<feature type="compositionally biased region" description="Basic and acidic residues" evidence="1">
    <location>
        <begin position="58"/>
        <end position="72"/>
    </location>
</feature>